<name>A0A9D1DJJ4_9FIRM</name>
<dbReference type="SUPFAM" id="SSF81606">
    <property type="entry name" value="PP2C-like"/>
    <property type="match status" value="1"/>
</dbReference>
<feature type="domain" description="PPM-type phosphatase" evidence="3">
    <location>
        <begin position="560"/>
        <end position="769"/>
    </location>
</feature>
<feature type="transmembrane region" description="Helical" evidence="2">
    <location>
        <begin position="54"/>
        <end position="79"/>
    </location>
</feature>
<reference evidence="4" key="1">
    <citation type="submission" date="2020-10" db="EMBL/GenBank/DDBJ databases">
        <authorList>
            <person name="Gilroy R."/>
        </authorList>
    </citation>
    <scope>NUCLEOTIDE SEQUENCE</scope>
    <source>
        <strain evidence="4">ChiGjej3B3-7149</strain>
    </source>
</reference>
<keyword evidence="1" id="KW-0378">Hydrolase</keyword>
<dbReference type="PANTHER" id="PTHR43156:SF2">
    <property type="entry name" value="STAGE II SPORULATION PROTEIN E"/>
    <property type="match status" value="1"/>
</dbReference>
<evidence type="ECO:0000256" key="2">
    <source>
        <dbReference type="SAM" id="Phobius"/>
    </source>
</evidence>
<organism evidence="4 5">
    <name type="scientific">Candidatus Scatomorpha intestinigallinarum</name>
    <dbReference type="NCBI Taxonomy" id="2840923"/>
    <lineage>
        <taxon>Bacteria</taxon>
        <taxon>Bacillati</taxon>
        <taxon>Bacillota</taxon>
        <taxon>Clostridia</taxon>
        <taxon>Eubacteriales</taxon>
        <taxon>Candidatus Scatomorpha</taxon>
    </lineage>
</organism>
<dbReference type="Pfam" id="PF19732">
    <property type="entry name" value="SpoIIE_N"/>
    <property type="match status" value="1"/>
</dbReference>
<proteinExistence type="predicted"/>
<feature type="transmembrane region" description="Helical" evidence="2">
    <location>
        <begin position="110"/>
        <end position="128"/>
    </location>
</feature>
<reference evidence="4" key="2">
    <citation type="journal article" date="2021" name="PeerJ">
        <title>Extensive microbial diversity within the chicken gut microbiome revealed by metagenomics and culture.</title>
        <authorList>
            <person name="Gilroy R."/>
            <person name="Ravi A."/>
            <person name="Getino M."/>
            <person name="Pursley I."/>
            <person name="Horton D.L."/>
            <person name="Alikhan N.F."/>
            <person name="Baker D."/>
            <person name="Gharbi K."/>
            <person name="Hall N."/>
            <person name="Watson M."/>
            <person name="Adriaenssens E.M."/>
            <person name="Foster-Nyarko E."/>
            <person name="Jarju S."/>
            <person name="Secka A."/>
            <person name="Antonio M."/>
            <person name="Oren A."/>
            <person name="Chaudhuri R.R."/>
            <person name="La Ragione R."/>
            <person name="Hildebrand F."/>
            <person name="Pallen M.J."/>
        </authorList>
    </citation>
    <scope>NUCLEOTIDE SEQUENCE</scope>
    <source>
        <strain evidence="4">ChiGjej3B3-7149</strain>
    </source>
</reference>
<dbReference type="EMBL" id="DVHH01000001">
    <property type="protein sequence ID" value="HIR53983.1"/>
    <property type="molecule type" value="Genomic_DNA"/>
</dbReference>
<dbReference type="Pfam" id="PF07228">
    <property type="entry name" value="SpoIIE"/>
    <property type="match status" value="1"/>
</dbReference>
<keyword evidence="2" id="KW-0472">Membrane</keyword>
<comment type="caution">
    <text evidence="4">The sequence shown here is derived from an EMBL/GenBank/DDBJ whole genome shotgun (WGS) entry which is preliminary data.</text>
</comment>
<dbReference type="InterPro" id="IPR001932">
    <property type="entry name" value="PPM-type_phosphatase-like_dom"/>
</dbReference>
<dbReference type="GO" id="GO:0016791">
    <property type="term" value="F:phosphatase activity"/>
    <property type="evidence" value="ECO:0007669"/>
    <property type="project" value="TreeGrafter"/>
</dbReference>
<evidence type="ECO:0000256" key="1">
    <source>
        <dbReference type="ARBA" id="ARBA00022801"/>
    </source>
</evidence>
<keyword evidence="2" id="KW-1133">Transmembrane helix</keyword>
<evidence type="ECO:0000313" key="5">
    <source>
        <dbReference type="Proteomes" id="UP000824238"/>
    </source>
</evidence>
<dbReference type="AlphaFoldDB" id="A0A9D1DJJ4"/>
<dbReference type="InterPro" id="IPR045768">
    <property type="entry name" value="SpoIIE_N"/>
</dbReference>
<dbReference type="Gene3D" id="3.60.40.10">
    <property type="entry name" value="PPM-type phosphatase domain"/>
    <property type="match status" value="1"/>
</dbReference>
<feature type="transmembrane region" description="Helical" evidence="2">
    <location>
        <begin position="291"/>
        <end position="310"/>
    </location>
</feature>
<evidence type="ECO:0000259" key="3">
    <source>
        <dbReference type="SMART" id="SM00331"/>
    </source>
</evidence>
<evidence type="ECO:0000313" key="4">
    <source>
        <dbReference type="EMBL" id="HIR53983.1"/>
    </source>
</evidence>
<feature type="transmembrane region" description="Helical" evidence="2">
    <location>
        <begin position="140"/>
        <end position="158"/>
    </location>
</feature>
<sequence length="773" mass="81655">MAARDKLNGPGAAAEGARARNWTGALGAAGAYFLTGFLMSAARIAGSAAPFGAAMVAQAGSGLNGIASLAGACLGYLAVGGLAWGIRYAAACVLIFTAGFIFIDSRVRGSLWFMPVCAAAIMAATGLLGGLSTGEDPLKLILPALVEAVLSAGAVCFFREAMSTAERSTEAAIKRHDAAVIVFAACALMALSRLNIMGVLSVGRVLALVLVMTCALKGGSPAGAAAGTAFGLAMDASSGMEPLYTMAYAFAGLVSGMFSRFGRLSYVVSFIVTNALAVLCAWSWTQRLDALFEVFAASVIFMLLPPGLLARAGAFIQPLSAGLGESGLRKYASRRVEGIARAFDEVSAVARRNTEFVNDNDIARVFDRAADAACLRCKRRDECWVKGYMETLDALNQATTAMTERGLLEAEDIPEWFREKCRSLPAFVTAVNAELRAAAGRKQFRARMEENRAAAWGQYEDFAEILIDVARELGSLNGADPLAERRLMRYLRSQDIEADAAVFRDATGRLRAVVESGKLSALTSDPAYLDKLSAVLGVRLCRPNTGGEGRLTLLEAEPLAVSVGIAAMRKKGENVSGDRGTYFKTDAGVLCVILSDGMGTGEDAAAESVEAVQILERFLRSGVEPATAMKILNSVMLLRNGDEWGFATVDLMCVDLFTGETSFYKYGAAPSYVRYGGSVRRVSGESLAAGLVAGEGAAPDVVRMRLKPGSLAVIASDGVISGGDDAWLRELMRSTPEEKDMKTMAREVLRKAADECGTSDDMTVLAVRVDART</sequence>
<dbReference type="SMART" id="SM00331">
    <property type="entry name" value="PP2C_SIG"/>
    <property type="match status" value="1"/>
</dbReference>
<feature type="transmembrane region" description="Helical" evidence="2">
    <location>
        <begin position="264"/>
        <end position="284"/>
    </location>
</feature>
<accession>A0A9D1DJJ4</accession>
<dbReference type="PANTHER" id="PTHR43156">
    <property type="entry name" value="STAGE II SPORULATION PROTEIN E-RELATED"/>
    <property type="match status" value="1"/>
</dbReference>
<feature type="transmembrane region" description="Helical" evidence="2">
    <location>
        <begin position="178"/>
        <end position="200"/>
    </location>
</feature>
<dbReference type="Proteomes" id="UP000824238">
    <property type="component" value="Unassembled WGS sequence"/>
</dbReference>
<dbReference type="InterPro" id="IPR036457">
    <property type="entry name" value="PPM-type-like_dom_sf"/>
</dbReference>
<protein>
    <submittedName>
        <fullName evidence="4">SpoIIE family protein phosphatase</fullName>
    </submittedName>
</protein>
<feature type="transmembrane region" description="Helical" evidence="2">
    <location>
        <begin position="22"/>
        <end position="42"/>
    </location>
</feature>
<gene>
    <name evidence="4" type="ORF">IAD36_00040</name>
</gene>
<keyword evidence="2" id="KW-0812">Transmembrane</keyword>
<dbReference type="InterPro" id="IPR052016">
    <property type="entry name" value="Bact_Sigma-Reg"/>
</dbReference>